<dbReference type="Proteomes" id="UP001163823">
    <property type="component" value="Chromosome 10"/>
</dbReference>
<reference evidence="2" key="1">
    <citation type="journal article" date="2023" name="Science">
        <title>Elucidation of the pathway for biosynthesis of saponin adjuvants from the soapbark tree.</title>
        <authorList>
            <person name="Reed J."/>
            <person name="Orme A."/>
            <person name="El-Demerdash A."/>
            <person name="Owen C."/>
            <person name="Martin L.B.B."/>
            <person name="Misra R.C."/>
            <person name="Kikuchi S."/>
            <person name="Rejzek M."/>
            <person name="Martin A.C."/>
            <person name="Harkess A."/>
            <person name="Leebens-Mack J."/>
            <person name="Louveau T."/>
            <person name="Stephenson M.J."/>
            <person name="Osbourn A."/>
        </authorList>
    </citation>
    <scope>NUCLEOTIDE SEQUENCE</scope>
    <source>
        <strain evidence="2">S10</strain>
    </source>
</reference>
<evidence type="ECO:0000313" key="2">
    <source>
        <dbReference type="EMBL" id="KAJ7954494.1"/>
    </source>
</evidence>
<dbReference type="AlphaFoldDB" id="A0AAD7PGW9"/>
<dbReference type="EMBL" id="JARAOO010000010">
    <property type="protein sequence ID" value="KAJ7954494.1"/>
    <property type="molecule type" value="Genomic_DNA"/>
</dbReference>
<keyword evidence="3" id="KW-1185">Reference proteome</keyword>
<proteinExistence type="predicted"/>
<keyword evidence="2" id="KW-0255">Endonuclease</keyword>
<keyword evidence="2" id="KW-0540">Nuclease</keyword>
<feature type="region of interest" description="Disordered" evidence="1">
    <location>
        <begin position="1"/>
        <end position="23"/>
    </location>
</feature>
<name>A0AAD7PGW9_QUISA</name>
<accession>A0AAD7PGW9</accession>
<dbReference type="GO" id="GO:0004519">
    <property type="term" value="F:endonuclease activity"/>
    <property type="evidence" value="ECO:0007669"/>
    <property type="project" value="UniProtKB-KW"/>
</dbReference>
<evidence type="ECO:0000256" key="1">
    <source>
        <dbReference type="SAM" id="MobiDB-lite"/>
    </source>
</evidence>
<evidence type="ECO:0000313" key="3">
    <source>
        <dbReference type="Proteomes" id="UP001163823"/>
    </source>
</evidence>
<comment type="caution">
    <text evidence="2">The sequence shown here is derived from an EMBL/GenBank/DDBJ whole genome shotgun (WGS) entry which is preliminary data.</text>
</comment>
<sequence length="98" mass="10834">MDSGPDDLDLNASHLHGGPGEISKPWRNALIVKLLGKSLSYNYLLDRLKQRWNTRMDPRESVSTENGQKFQVDETLANSVEGMTSDLGNSIILGLHLG</sequence>
<dbReference type="KEGG" id="qsa:O6P43_026068"/>
<keyword evidence="2" id="KW-0378">Hydrolase</keyword>
<organism evidence="2 3">
    <name type="scientific">Quillaja saponaria</name>
    <name type="common">Soap bark tree</name>
    <dbReference type="NCBI Taxonomy" id="32244"/>
    <lineage>
        <taxon>Eukaryota</taxon>
        <taxon>Viridiplantae</taxon>
        <taxon>Streptophyta</taxon>
        <taxon>Embryophyta</taxon>
        <taxon>Tracheophyta</taxon>
        <taxon>Spermatophyta</taxon>
        <taxon>Magnoliopsida</taxon>
        <taxon>eudicotyledons</taxon>
        <taxon>Gunneridae</taxon>
        <taxon>Pentapetalae</taxon>
        <taxon>rosids</taxon>
        <taxon>fabids</taxon>
        <taxon>Fabales</taxon>
        <taxon>Quillajaceae</taxon>
        <taxon>Quillaja</taxon>
    </lineage>
</organism>
<protein>
    <submittedName>
        <fullName evidence="2">Endonuclease/exonuclease/phosphatase</fullName>
    </submittedName>
</protein>
<gene>
    <name evidence="2" type="ORF">O6P43_026068</name>
</gene>